<evidence type="ECO:0000313" key="2">
    <source>
        <dbReference type="Proteomes" id="UP000298596"/>
    </source>
</evidence>
<geneLocation type="plasmid" evidence="1">
    <name>p2</name>
</geneLocation>
<dbReference type="Proteomes" id="UP000298596">
    <property type="component" value="Plasmid p2"/>
</dbReference>
<sequence length="211" mass="22936">MRRPEYRPHVVLCRTATELSAIRQPGVTLALWRRTLPTGLATQLARFTNADQPSFRLATTPDEAEEDIAAAFPAAGRNSGPLLDDIARLVRLYADLVGCPGVMLRLDSVADDGCRFFHADHVGLRLLCTYQGAGTQWLPDEAANRPALGRGDNDAVIADPDRLQVFGAGHVGLLKGESWPGNRGRGLVHRSPPADHSGLPRLLLCLDHDDH</sequence>
<dbReference type="EMBL" id="CP032332">
    <property type="protein sequence ID" value="QCO05875.1"/>
    <property type="molecule type" value="Genomic_DNA"/>
</dbReference>
<name>A0A4D8Q6K0_AZOBR</name>
<proteinExistence type="predicted"/>
<accession>A0A4D8Q6K0</accession>
<keyword evidence="1" id="KW-0614">Plasmid</keyword>
<gene>
    <name evidence="1" type="ORF">D3867_28815</name>
</gene>
<dbReference type="InterPro" id="IPR014955">
    <property type="entry name" value="DUF1826"/>
</dbReference>
<organism evidence="1 2">
    <name type="scientific">Azospirillum brasilense</name>
    <dbReference type="NCBI Taxonomy" id="192"/>
    <lineage>
        <taxon>Bacteria</taxon>
        <taxon>Pseudomonadati</taxon>
        <taxon>Pseudomonadota</taxon>
        <taxon>Alphaproteobacteria</taxon>
        <taxon>Rhodospirillales</taxon>
        <taxon>Azospirillaceae</taxon>
        <taxon>Azospirillum</taxon>
    </lineage>
</organism>
<protein>
    <submittedName>
        <fullName evidence="1">DUF1826 domain-containing protein</fullName>
    </submittedName>
</protein>
<reference evidence="1 2" key="1">
    <citation type="submission" date="2018-09" db="EMBL/GenBank/DDBJ databases">
        <title>Whole genome based analysis of evolution and adaptive divergence in Indian and Brazilian strains of Azospirillum brasilense.</title>
        <authorList>
            <person name="Singh C."/>
            <person name="Tripathi A.K."/>
        </authorList>
    </citation>
    <scope>NUCLEOTIDE SEQUENCE [LARGE SCALE GENOMIC DNA]</scope>
    <source>
        <strain evidence="1 2">MTCC4036</strain>
        <plasmid evidence="1 2">p2</plasmid>
    </source>
</reference>
<evidence type="ECO:0000313" key="1">
    <source>
        <dbReference type="EMBL" id="QCO05875.1"/>
    </source>
</evidence>
<dbReference type="Pfam" id="PF08856">
    <property type="entry name" value="DUF1826"/>
    <property type="match status" value="1"/>
</dbReference>
<dbReference type="AlphaFoldDB" id="A0A4D8Q6K0"/>